<name>A0A0G0HDX8_9BACT</name>
<protein>
    <submittedName>
        <fullName evidence="1">Uncharacterized protein</fullName>
    </submittedName>
</protein>
<evidence type="ECO:0000313" key="2">
    <source>
        <dbReference type="Proteomes" id="UP000034591"/>
    </source>
</evidence>
<sequence>MKDIEILKGLSSGKDLDSMFDRADLEGHAYRVADLNHLRSLAGEIGLEDVVDLIPSWGNQEKENIVKRVKDAREKYGVDRFYQRMGMERSHVWMRVIKLDEFGDADMASSGELDLH</sequence>
<organism evidence="1 2">
    <name type="scientific">Candidatus Woesebacteria bacterium GW2011_GWA1_37_7</name>
    <dbReference type="NCBI Taxonomy" id="1618545"/>
    <lineage>
        <taxon>Bacteria</taxon>
        <taxon>Candidatus Woeseibacteriota</taxon>
    </lineage>
</organism>
<comment type="caution">
    <text evidence="1">The sequence shown here is derived from an EMBL/GenBank/DDBJ whole genome shotgun (WGS) entry which is preliminary data.</text>
</comment>
<gene>
    <name evidence="1" type="ORF">US53_C0039G0002</name>
</gene>
<dbReference type="Proteomes" id="UP000034591">
    <property type="component" value="Unassembled WGS sequence"/>
</dbReference>
<dbReference type="EMBL" id="LBTI01000039">
    <property type="protein sequence ID" value="KKQ36745.1"/>
    <property type="molecule type" value="Genomic_DNA"/>
</dbReference>
<dbReference type="STRING" id="1618545.US53_C0039G0002"/>
<proteinExistence type="predicted"/>
<dbReference type="AlphaFoldDB" id="A0A0G0HDX8"/>
<reference evidence="1 2" key="1">
    <citation type="journal article" date="2015" name="Nature">
        <title>rRNA introns, odd ribosomes, and small enigmatic genomes across a large radiation of phyla.</title>
        <authorList>
            <person name="Brown C.T."/>
            <person name="Hug L.A."/>
            <person name="Thomas B.C."/>
            <person name="Sharon I."/>
            <person name="Castelle C.J."/>
            <person name="Singh A."/>
            <person name="Wilkins M.J."/>
            <person name="Williams K.H."/>
            <person name="Banfield J.F."/>
        </authorList>
    </citation>
    <scope>NUCLEOTIDE SEQUENCE [LARGE SCALE GENOMIC DNA]</scope>
</reference>
<accession>A0A0G0HDX8</accession>
<evidence type="ECO:0000313" key="1">
    <source>
        <dbReference type="EMBL" id="KKQ36745.1"/>
    </source>
</evidence>